<feature type="transmembrane region" description="Helical" evidence="1">
    <location>
        <begin position="660"/>
        <end position="682"/>
    </location>
</feature>
<feature type="transmembrane region" description="Helical" evidence="1">
    <location>
        <begin position="791"/>
        <end position="809"/>
    </location>
</feature>
<feature type="transmembrane region" description="Helical" evidence="1">
    <location>
        <begin position="702"/>
        <end position="723"/>
    </location>
</feature>
<sequence length="819" mass="90650">MRFWQLIGACAIGICWSWWCHNAILANTLPPNLPIPLELAAVSNLPKSIDNSSPSLNYRANGEWIGRSILPSQQEIETAPPGDWVWIEIKNAPATARQTIGKTLRLTWQPQSRIAADVRQVTTDIKFAAGTIASQKQGNIHPLRLNGRSAVGALQSLAGARAEDDVLVRLSGVNLTAESGSKTPLLTIDREPIQIAGTMTGLVQILGTDNSRQPACKGHSGCPNEYFKVRHYDLNSHGFNGQIETIRIPQMPAQPSGLLPSTIRDLERSPAGSQGWYIYGERDRQNLFTVTAIQPRALFTLVPQREITDTNAKLDYLNLQHWQNIDRQKGQLSQVKFRGLSSEHPIERLGDRALLIHLFGGIGGKTGDNPGVWQTVTGHFAYGIATVTRSTFTGELEWNFEYDQVYAHNPNGIIAGKQDWATYMGHLQRGWLGTRPVSDLLISYPPVTADYDFGGIKLSPLTELQRQLTIFAARYRTGDGTGNASVTPATSCVQDANQALYVTIRQLNLQVSAQPQIQTWLATHPQHPQTLRFRELQSLGAELETTLAPLGIVRQDWQQNAAKLSGIDSDRGFASSDNPLAGLVSWRTMLPRGAQDGIAKIFNSRGATIWFLNTYQVGGVNLDITPIAPTILFGQIPILATLVVRMWAGLVTLPSSSDCLLGLGLLTSYAAINLPIGFKSGFLSFQAFAPKLGGRIWQQMRLWIFLFFLPALIEEILFRLLLIPHPIETVSTPNMYIWSLISLILFIAYHPFNALTFYKLGNPTFMDWRFLTLAGLLGIVCTIAYLSTGSIWIPVIIHWLVVGSWLEFFGGDRHLKPKD</sequence>
<dbReference type="GO" id="GO:0008237">
    <property type="term" value="F:metallopeptidase activity"/>
    <property type="evidence" value="ECO:0007669"/>
    <property type="project" value="UniProtKB-KW"/>
</dbReference>
<dbReference type="GO" id="GO:0080120">
    <property type="term" value="P:CAAX-box protein maturation"/>
    <property type="evidence" value="ECO:0007669"/>
    <property type="project" value="UniProtKB-ARBA"/>
</dbReference>
<keyword evidence="1" id="KW-1133">Transmembrane helix</keyword>
<evidence type="ECO:0000313" key="4">
    <source>
        <dbReference type="Proteomes" id="UP000238937"/>
    </source>
</evidence>
<feature type="transmembrane region" description="Helical" evidence="1">
    <location>
        <begin position="768"/>
        <end position="785"/>
    </location>
</feature>
<dbReference type="Proteomes" id="UP000238937">
    <property type="component" value="Unassembled WGS sequence"/>
</dbReference>
<proteinExistence type="predicted"/>
<name>A0A2T1G6F9_9CYAN</name>
<dbReference type="EMBL" id="PVWO01000316">
    <property type="protein sequence ID" value="PSB52815.1"/>
    <property type="molecule type" value="Genomic_DNA"/>
</dbReference>
<keyword evidence="1" id="KW-0472">Membrane</keyword>
<feature type="domain" description="CAAX prenyl protease 2/Lysostaphin resistance protein A-like" evidence="2">
    <location>
        <begin position="699"/>
        <end position="801"/>
    </location>
</feature>
<dbReference type="GO" id="GO:0004175">
    <property type="term" value="F:endopeptidase activity"/>
    <property type="evidence" value="ECO:0007669"/>
    <property type="project" value="UniProtKB-ARBA"/>
</dbReference>
<keyword evidence="3" id="KW-0645">Protease</keyword>
<comment type="caution">
    <text evidence="3">The sequence shown here is derived from an EMBL/GenBank/DDBJ whole genome shotgun (WGS) entry which is preliminary data.</text>
</comment>
<reference evidence="3 4" key="1">
    <citation type="submission" date="2018-03" db="EMBL/GenBank/DDBJ databases">
        <title>The ancient ancestry and fast evolution of plastids.</title>
        <authorList>
            <person name="Moore K.R."/>
            <person name="Magnabosco C."/>
            <person name="Momper L."/>
            <person name="Gold D.A."/>
            <person name="Bosak T."/>
            <person name="Fournier G.P."/>
        </authorList>
    </citation>
    <scope>NUCLEOTIDE SEQUENCE [LARGE SCALE GENOMIC DNA]</scope>
    <source>
        <strain evidence="3 4">CCALA 037</strain>
    </source>
</reference>
<gene>
    <name evidence="3" type="ORF">C7B77_20125</name>
</gene>
<organism evidence="3 4">
    <name type="scientific">Chamaesiphon polymorphus CCALA 037</name>
    <dbReference type="NCBI Taxonomy" id="2107692"/>
    <lineage>
        <taxon>Bacteria</taxon>
        <taxon>Bacillati</taxon>
        <taxon>Cyanobacteriota</taxon>
        <taxon>Cyanophyceae</taxon>
        <taxon>Gomontiellales</taxon>
        <taxon>Chamaesiphonaceae</taxon>
        <taxon>Chamaesiphon</taxon>
    </lineage>
</organism>
<feature type="transmembrane region" description="Helical" evidence="1">
    <location>
        <begin position="735"/>
        <end position="756"/>
    </location>
</feature>
<evidence type="ECO:0000259" key="2">
    <source>
        <dbReference type="Pfam" id="PF02517"/>
    </source>
</evidence>
<protein>
    <submittedName>
        <fullName evidence="3">CPBP family intramembrane metalloprotease domain-containing protein</fullName>
    </submittedName>
</protein>
<keyword evidence="1" id="KW-0812">Transmembrane</keyword>
<accession>A0A2T1G6F9</accession>
<keyword evidence="3" id="KW-0482">Metalloprotease</keyword>
<dbReference type="Pfam" id="PF02517">
    <property type="entry name" value="Rce1-like"/>
    <property type="match status" value="1"/>
</dbReference>
<evidence type="ECO:0000256" key="1">
    <source>
        <dbReference type="SAM" id="Phobius"/>
    </source>
</evidence>
<dbReference type="AlphaFoldDB" id="A0A2T1G6F9"/>
<keyword evidence="4" id="KW-1185">Reference proteome</keyword>
<dbReference type="GO" id="GO:0006508">
    <property type="term" value="P:proteolysis"/>
    <property type="evidence" value="ECO:0007669"/>
    <property type="project" value="UniProtKB-KW"/>
</dbReference>
<keyword evidence="3" id="KW-0378">Hydrolase</keyword>
<dbReference type="InterPro" id="IPR003675">
    <property type="entry name" value="Rce1/LyrA-like_dom"/>
</dbReference>
<evidence type="ECO:0000313" key="3">
    <source>
        <dbReference type="EMBL" id="PSB52815.1"/>
    </source>
</evidence>